<accession>A0A9P7XNR5</accession>
<evidence type="ECO:0000256" key="1">
    <source>
        <dbReference type="SAM" id="Phobius"/>
    </source>
</evidence>
<sequence>MTRSIPSLASAAAIPLFLSTTAMFHPHVDVCGVTIHNEVAFKASRILLSTMINLPTLTSALLVSLSLLFWYFFSNLQAQVHVYPHEVKRSKGQDLD</sequence>
<feature type="transmembrane region" description="Helical" evidence="1">
    <location>
        <begin position="46"/>
        <end position="73"/>
    </location>
</feature>
<dbReference type="Proteomes" id="UP000707451">
    <property type="component" value="Unassembled WGS sequence"/>
</dbReference>
<dbReference type="EMBL" id="JAHRHY010000013">
    <property type="protein sequence ID" value="KAG9064680.1"/>
    <property type="molecule type" value="Genomic_DNA"/>
</dbReference>
<comment type="caution">
    <text evidence="2">The sequence shown here is derived from an EMBL/GenBank/DDBJ whole genome shotgun (WGS) entry which is preliminary data.</text>
</comment>
<name>A0A9P7XNR5_9FUNG</name>
<protein>
    <submittedName>
        <fullName evidence="2">Uncharacterized protein</fullName>
    </submittedName>
</protein>
<keyword evidence="1" id="KW-0812">Transmembrane</keyword>
<evidence type="ECO:0000313" key="3">
    <source>
        <dbReference type="Proteomes" id="UP000707451"/>
    </source>
</evidence>
<evidence type="ECO:0000313" key="2">
    <source>
        <dbReference type="EMBL" id="KAG9064680.1"/>
    </source>
</evidence>
<dbReference type="AlphaFoldDB" id="A0A9P7XNR5"/>
<organism evidence="2 3">
    <name type="scientific">Linnemannia hyalina</name>
    <dbReference type="NCBI Taxonomy" id="64524"/>
    <lineage>
        <taxon>Eukaryota</taxon>
        <taxon>Fungi</taxon>
        <taxon>Fungi incertae sedis</taxon>
        <taxon>Mucoromycota</taxon>
        <taxon>Mortierellomycotina</taxon>
        <taxon>Mortierellomycetes</taxon>
        <taxon>Mortierellales</taxon>
        <taxon>Mortierellaceae</taxon>
        <taxon>Linnemannia</taxon>
    </lineage>
</organism>
<proteinExistence type="predicted"/>
<keyword evidence="3" id="KW-1185">Reference proteome</keyword>
<gene>
    <name evidence="2" type="ORF">KI688_002938</name>
</gene>
<keyword evidence="1" id="KW-1133">Transmembrane helix</keyword>
<reference evidence="2" key="1">
    <citation type="submission" date="2021-06" db="EMBL/GenBank/DDBJ databases">
        <title>Genome Sequence of Mortierella hyaline Strain SCG-10, a Cold-Adapted, Nitrate-Reducing Fungus Isolated from Soil in Minnesota, USA.</title>
        <authorList>
            <person name="Aldossari N."/>
        </authorList>
    </citation>
    <scope>NUCLEOTIDE SEQUENCE</scope>
    <source>
        <strain evidence="2">SCG-10</strain>
    </source>
</reference>
<keyword evidence="1" id="KW-0472">Membrane</keyword>